<accession>A0AAE0XMR2</accession>
<organism evidence="1 2">
    <name type="scientific">Elysia crispata</name>
    <name type="common">lettuce slug</name>
    <dbReference type="NCBI Taxonomy" id="231223"/>
    <lineage>
        <taxon>Eukaryota</taxon>
        <taxon>Metazoa</taxon>
        <taxon>Spiralia</taxon>
        <taxon>Lophotrochozoa</taxon>
        <taxon>Mollusca</taxon>
        <taxon>Gastropoda</taxon>
        <taxon>Heterobranchia</taxon>
        <taxon>Euthyneura</taxon>
        <taxon>Panpulmonata</taxon>
        <taxon>Sacoglossa</taxon>
        <taxon>Placobranchoidea</taxon>
        <taxon>Plakobranchidae</taxon>
        <taxon>Elysia</taxon>
    </lineage>
</organism>
<dbReference type="Proteomes" id="UP001283361">
    <property type="component" value="Unassembled WGS sequence"/>
</dbReference>
<comment type="caution">
    <text evidence="1">The sequence shown here is derived from an EMBL/GenBank/DDBJ whole genome shotgun (WGS) entry which is preliminary data.</text>
</comment>
<evidence type="ECO:0000313" key="2">
    <source>
        <dbReference type="Proteomes" id="UP001283361"/>
    </source>
</evidence>
<keyword evidence="2" id="KW-1185">Reference proteome</keyword>
<gene>
    <name evidence="1" type="ORF">RRG08_016861</name>
</gene>
<sequence length="118" mass="12910">MDLAARCYPHHNTARLGWTWKQDVIPIIIRLGWDGPGSGRNTTVTTVDSLTIIVRLLSGAVCLLTTGTMLPPKTRIKQTSSDNKVTSFAHLNLTQARLSVSEIMAFTSSVSLDCRGVR</sequence>
<reference evidence="1" key="1">
    <citation type="journal article" date="2023" name="G3 (Bethesda)">
        <title>A reference genome for the long-term kleptoplast-retaining sea slug Elysia crispata morphotype clarki.</title>
        <authorList>
            <person name="Eastman K.E."/>
            <person name="Pendleton A.L."/>
            <person name="Shaikh M.A."/>
            <person name="Suttiyut T."/>
            <person name="Ogas R."/>
            <person name="Tomko P."/>
            <person name="Gavelis G."/>
            <person name="Widhalm J.R."/>
            <person name="Wisecaver J.H."/>
        </authorList>
    </citation>
    <scope>NUCLEOTIDE SEQUENCE</scope>
    <source>
        <strain evidence="1">ECLA1</strain>
    </source>
</reference>
<dbReference type="EMBL" id="JAWDGP010008031">
    <property type="protein sequence ID" value="KAK3696811.1"/>
    <property type="molecule type" value="Genomic_DNA"/>
</dbReference>
<evidence type="ECO:0000313" key="1">
    <source>
        <dbReference type="EMBL" id="KAK3696811.1"/>
    </source>
</evidence>
<dbReference type="AlphaFoldDB" id="A0AAE0XMR2"/>
<protein>
    <submittedName>
        <fullName evidence="1">Uncharacterized protein</fullName>
    </submittedName>
</protein>
<name>A0AAE0XMR2_9GAST</name>
<proteinExistence type="predicted"/>